<keyword evidence="2" id="KW-1185">Reference proteome</keyword>
<evidence type="ECO:0000313" key="2">
    <source>
        <dbReference type="Proteomes" id="UP000198211"/>
    </source>
</evidence>
<dbReference type="AlphaFoldDB" id="A0A225VTM0"/>
<organism evidence="1 2">
    <name type="scientific">Phytophthora megakarya</name>
    <dbReference type="NCBI Taxonomy" id="4795"/>
    <lineage>
        <taxon>Eukaryota</taxon>
        <taxon>Sar</taxon>
        <taxon>Stramenopiles</taxon>
        <taxon>Oomycota</taxon>
        <taxon>Peronosporomycetes</taxon>
        <taxon>Peronosporales</taxon>
        <taxon>Peronosporaceae</taxon>
        <taxon>Phytophthora</taxon>
    </lineage>
</organism>
<accession>A0A225VTM0</accession>
<protein>
    <recommendedName>
        <fullName evidence="3">GAG-pre-integrase domain-containing protein</fullName>
    </recommendedName>
</protein>
<comment type="caution">
    <text evidence="1">The sequence shown here is derived from an EMBL/GenBank/DDBJ whole genome shotgun (WGS) entry which is preliminary data.</text>
</comment>
<dbReference type="OrthoDB" id="10477151at2759"/>
<reference evidence="2" key="1">
    <citation type="submission" date="2017-03" db="EMBL/GenBank/DDBJ databases">
        <title>Phytopthora megakarya and P. palmivora, two closely related causual agents of cacao black pod achieved similar genome size and gene model numbers by different mechanisms.</title>
        <authorList>
            <person name="Ali S."/>
            <person name="Shao J."/>
            <person name="Larry D.J."/>
            <person name="Kronmiller B."/>
            <person name="Shen D."/>
            <person name="Strem M.D."/>
            <person name="Melnick R.L."/>
            <person name="Guiltinan M.J."/>
            <person name="Tyler B.M."/>
            <person name="Meinhardt L.W."/>
            <person name="Bailey B.A."/>
        </authorList>
    </citation>
    <scope>NUCLEOTIDE SEQUENCE [LARGE SCALE GENOMIC DNA]</scope>
    <source>
        <strain evidence="2">zdho120</strain>
    </source>
</reference>
<name>A0A225VTM0_9STRA</name>
<evidence type="ECO:0000313" key="1">
    <source>
        <dbReference type="EMBL" id="OWZ08147.1"/>
    </source>
</evidence>
<proteinExistence type="predicted"/>
<dbReference type="Proteomes" id="UP000198211">
    <property type="component" value="Unassembled WGS sequence"/>
</dbReference>
<evidence type="ECO:0008006" key="3">
    <source>
        <dbReference type="Google" id="ProtNLM"/>
    </source>
</evidence>
<gene>
    <name evidence="1" type="ORF">PHMEG_00019358</name>
</gene>
<dbReference type="EMBL" id="NBNE01003258">
    <property type="protein sequence ID" value="OWZ08147.1"/>
    <property type="molecule type" value="Genomic_DNA"/>
</dbReference>
<sequence length="148" mass="16616">MADVSRSDWVLDSGCGYGLTAEATMFVRKQASEEFRFSFGEGTKLSNTHVGTVKLHFQGPDVLAFVAIAVNGAYYIHSRTLRDRQIYCSAVKTRPVKALHVPGHTRVEATLKEWHIKLGHLNRDKLIEVMSCNLIPGVQTFIRKTLQQ</sequence>